<keyword evidence="3" id="KW-1185">Reference proteome</keyword>
<protein>
    <recommendedName>
        <fullName evidence="4">F-box domain-containing protein</fullName>
    </recommendedName>
</protein>
<evidence type="ECO:0000313" key="3">
    <source>
        <dbReference type="Proteomes" id="UP001302367"/>
    </source>
</evidence>
<accession>A0ABZ0NZ80</accession>
<evidence type="ECO:0000313" key="2">
    <source>
        <dbReference type="EMBL" id="WPB04757.1"/>
    </source>
</evidence>
<dbReference type="Proteomes" id="UP001302367">
    <property type="component" value="Chromosome 6"/>
</dbReference>
<name>A0ABZ0NZ80_CERBT</name>
<dbReference type="RefSeq" id="XP_065459256.1">
    <property type="nucleotide sequence ID" value="XM_065603184.1"/>
</dbReference>
<sequence>MGKSNKMKMHKPAKIESQYSGMRGSWTEKEYSRGVDYEDSTALQQRSDDLCEQNADRFSEAARWPELTRANLRPKIKNNVARKVSFARPRGGCSYSSKLRTAVEENEKRPPVVNFPLPAEIREHIYSYLLNADEVESPPETHSCLLDRSRCQAGTCSLPTFLFQKQMFRVNKTIGSEALHYFRRENKIVQFQFKNHDLFRHCVTFDVPVFYSQMPRSQSHMFTINVDWNRGRREYYLPVDALRNGIVFEASREKLQNNRPFLVLGKHLPKVLPLLRHYWLLDNFTRG</sequence>
<reference evidence="2 3" key="1">
    <citation type="submission" date="2023-09" db="EMBL/GenBank/DDBJ databases">
        <title>Complete-Gapless Cercospora beticola genome.</title>
        <authorList>
            <person name="Wyatt N.A."/>
            <person name="Spanner R.E."/>
            <person name="Bolton M.D."/>
        </authorList>
    </citation>
    <scope>NUCLEOTIDE SEQUENCE [LARGE SCALE GENOMIC DNA]</scope>
    <source>
        <strain evidence="2">Cb09-40</strain>
    </source>
</reference>
<feature type="compositionally biased region" description="Basic residues" evidence="1">
    <location>
        <begin position="1"/>
        <end position="12"/>
    </location>
</feature>
<dbReference type="GeneID" id="90644571"/>
<dbReference type="EMBL" id="CP134189">
    <property type="protein sequence ID" value="WPB04757.1"/>
    <property type="molecule type" value="Genomic_DNA"/>
</dbReference>
<evidence type="ECO:0000256" key="1">
    <source>
        <dbReference type="SAM" id="MobiDB-lite"/>
    </source>
</evidence>
<organism evidence="2 3">
    <name type="scientific">Cercospora beticola</name>
    <name type="common">Sugarbeet leaf spot fungus</name>
    <dbReference type="NCBI Taxonomy" id="122368"/>
    <lineage>
        <taxon>Eukaryota</taxon>
        <taxon>Fungi</taxon>
        <taxon>Dikarya</taxon>
        <taxon>Ascomycota</taxon>
        <taxon>Pezizomycotina</taxon>
        <taxon>Dothideomycetes</taxon>
        <taxon>Dothideomycetidae</taxon>
        <taxon>Mycosphaerellales</taxon>
        <taxon>Mycosphaerellaceae</taxon>
        <taxon>Cercospora</taxon>
    </lineage>
</organism>
<evidence type="ECO:0008006" key="4">
    <source>
        <dbReference type="Google" id="ProtNLM"/>
    </source>
</evidence>
<gene>
    <name evidence="2" type="ORF">RHO25_009404</name>
</gene>
<feature type="region of interest" description="Disordered" evidence="1">
    <location>
        <begin position="1"/>
        <end position="23"/>
    </location>
</feature>
<proteinExistence type="predicted"/>